<proteinExistence type="predicted"/>
<evidence type="ECO:0000313" key="3">
    <source>
        <dbReference type="Proteomes" id="UP000248745"/>
    </source>
</evidence>
<evidence type="ECO:0000256" key="1">
    <source>
        <dbReference type="SAM" id="Phobius"/>
    </source>
</evidence>
<comment type="caution">
    <text evidence="2">The sequence shown here is derived from an EMBL/GenBank/DDBJ whole genome shotgun (WGS) entry which is preliminary data.</text>
</comment>
<keyword evidence="1" id="KW-0812">Transmembrane</keyword>
<evidence type="ECO:0008006" key="4">
    <source>
        <dbReference type="Google" id="ProtNLM"/>
    </source>
</evidence>
<reference evidence="2 3" key="1">
    <citation type="submission" date="2018-06" db="EMBL/GenBank/DDBJ databases">
        <title>Mucibacter soli gen. nov., sp. nov., a new member of the family Chitinophagaceae producing mucin.</title>
        <authorList>
            <person name="Kim M.-K."/>
            <person name="Park S."/>
            <person name="Kim T.-S."/>
            <person name="Joung Y."/>
            <person name="Han J.-H."/>
            <person name="Kim S.B."/>
        </authorList>
    </citation>
    <scope>NUCLEOTIDE SEQUENCE [LARGE SCALE GENOMIC DNA]</scope>
    <source>
        <strain evidence="2 3">R1-15</strain>
    </source>
</reference>
<accession>A0A2W2AHX4</accession>
<keyword evidence="3" id="KW-1185">Reference proteome</keyword>
<organism evidence="2 3">
    <name type="scientific">Taibaiella soli</name>
    <dbReference type="NCBI Taxonomy" id="1649169"/>
    <lineage>
        <taxon>Bacteria</taxon>
        <taxon>Pseudomonadati</taxon>
        <taxon>Bacteroidota</taxon>
        <taxon>Chitinophagia</taxon>
        <taxon>Chitinophagales</taxon>
        <taxon>Chitinophagaceae</taxon>
        <taxon>Taibaiella</taxon>
    </lineage>
</organism>
<keyword evidence="1" id="KW-0472">Membrane</keyword>
<feature type="transmembrane region" description="Helical" evidence="1">
    <location>
        <begin position="72"/>
        <end position="99"/>
    </location>
</feature>
<protein>
    <recommendedName>
        <fullName evidence="4">M50 family peptidase</fullName>
    </recommendedName>
</protein>
<dbReference type="Proteomes" id="UP000248745">
    <property type="component" value="Unassembled WGS sequence"/>
</dbReference>
<dbReference type="AlphaFoldDB" id="A0A2W2AHX4"/>
<feature type="transmembrane region" description="Helical" evidence="1">
    <location>
        <begin position="119"/>
        <end position="140"/>
    </location>
</feature>
<feature type="transmembrane region" description="Helical" evidence="1">
    <location>
        <begin position="43"/>
        <end position="60"/>
    </location>
</feature>
<feature type="transmembrane region" description="Helical" evidence="1">
    <location>
        <begin position="7"/>
        <end position="23"/>
    </location>
</feature>
<keyword evidence="1" id="KW-1133">Transmembrane helix</keyword>
<name>A0A2W2AHX4_9BACT</name>
<feature type="transmembrane region" description="Helical" evidence="1">
    <location>
        <begin position="147"/>
        <end position="167"/>
    </location>
</feature>
<gene>
    <name evidence="2" type="ORF">DN068_09785</name>
</gene>
<evidence type="ECO:0000313" key="2">
    <source>
        <dbReference type="EMBL" id="PZF73152.1"/>
    </source>
</evidence>
<dbReference type="EMBL" id="QKTW01000015">
    <property type="protein sequence ID" value="PZF73152.1"/>
    <property type="molecule type" value="Genomic_DNA"/>
</dbReference>
<sequence length="174" mass="19780">MHECGHALAAIMAGCGAIIHYGWTNYYRCRNNSEAWDLIKGLAGPFVNILIGSVGFVLLSRNCRRGIRNQEVLLAAISFFWSREIVVWVADLFIKPYWYKNAFVSDEERASLQLFDKPFVFSILFGVIGMLACGITVFRLLEKEKRLSFIIFGMLGSIAGYLFWFHFLGPVLLP</sequence>